<dbReference type="Proteomes" id="UP000284868">
    <property type="component" value="Unassembled WGS sequence"/>
</dbReference>
<keyword evidence="1" id="KW-0812">Transmembrane</keyword>
<comment type="caution">
    <text evidence="3">The sequence shown here is derived from an EMBL/GenBank/DDBJ whole genome shotgun (WGS) entry which is preliminary data.</text>
</comment>
<dbReference type="EMBL" id="JAGZMZ010000022">
    <property type="protein sequence ID" value="MBS4884708.1"/>
    <property type="molecule type" value="Genomic_DNA"/>
</dbReference>
<accession>A0A415PIB4</accession>
<dbReference type="EMBL" id="QRPK01000016">
    <property type="protein sequence ID" value="RHM12286.1"/>
    <property type="molecule type" value="Genomic_DNA"/>
</dbReference>
<keyword evidence="1" id="KW-0472">Membrane</keyword>
<dbReference type="AlphaFoldDB" id="A0A415PIB4"/>
<evidence type="ECO:0000256" key="1">
    <source>
        <dbReference type="SAM" id="Phobius"/>
    </source>
</evidence>
<dbReference type="Proteomes" id="UP000753219">
    <property type="component" value="Unassembled WGS sequence"/>
</dbReference>
<gene>
    <name evidence="3" type="ORF">DWZ83_04565</name>
    <name evidence="2" type="ORF">KHZ85_08075</name>
</gene>
<reference evidence="3 4" key="1">
    <citation type="submission" date="2018-08" db="EMBL/GenBank/DDBJ databases">
        <title>A genome reference for cultivated species of the human gut microbiota.</title>
        <authorList>
            <person name="Zou Y."/>
            <person name="Xue W."/>
            <person name="Luo G."/>
        </authorList>
    </citation>
    <scope>NUCLEOTIDE SEQUENCE [LARGE SCALE GENOMIC DNA]</scope>
    <source>
        <strain evidence="3 4">AF35-6BH</strain>
    </source>
</reference>
<evidence type="ECO:0000313" key="3">
    <source>
        <dbReference type="EMBL" id="RHM12286.1"/>
    </source>
</evidence>
<reference evidence="2" key="2">
    <citation type="submission" date="2021-02" db="EMBL/GenBank/DDBJ databases">
        <title>Infant gut strain persistence is associated with maternal origin, phylogeny, and functional potential including surface adhesion and iron acquisition.</title>
        <authorList>
            <person name="Lou Y.C."/>
        </authorList>
    </citation>
    <scope>NUCLEOTIDE SEQUENCE</scope>
    <source>
        <strain evidence="2">L3_108_103G1_dasL3_108_103G1_concoct_2</strain>
    </source>
</reference>
<name>A0A415PIB4_9FIRM</name>
<keyword evidence="4" id="KW-1185">Reference proteome</keyword>
<evidence type="ECO:0000313" key="2">
    <source>
        <dbReference type="EMBL" id="MBS4884708.1"/>
    </source>
</evidence>
<organism evidence="3 4">
    <name type="scientific">Amedibacillus dolichus</name>
    <dbReference type="NCBI Taxonomy" id="31971"/>
    <lineage>
        <taxon>Bacteria</taxon>
        <taxon>Bacillati</taxon>
        <taxon>Bacillota</taxon>
        <taxon>Erysipelotrichia</taxon>
        <taxon>Erysipelotrichales</taxon>
        <taxon>Erysipelotrichaceae</taxon>
        <taxon>Amedibacillus</taxon>
    </lineage>
</organism>
<feature type="transmembrane region" description="Helical" evidence="1">
    <location>
        <begin position="15"/>
        <end position="35"/>
    </location>
</feature>
<dbReference type="RefSeq" id="WP_022420225.1">
    <property type="nucleotide sequence ID" value="NZ_CAJKGD010000002.1"/>
</dbReference>
<evidence type="ECO:0000313" key="4">
    <source>
        <dbReference type="Proteomes" id="UP000284868"/>
    </source>
</evidence>
<proteinExistence type="predicted"/>
<sequence length="129" mass="14862">MKSMRCLPIGNKGFISVYTLIVLQIVLMAISLFSLRITTLQNAAMADSPIDLYILQSIKSQLAKQETDENIVEGEELTEEESTTHWQEVYHGETIVFSRSENEIKIRYQHHTIVCMLNDADEIMSYEYI</sequence>
<protein>
    <submittedName>
        <fullName evidence="3">Uncharacterized protein</fullName>
    </submittedName>
</protein>
<keyword evidence="1" id="KW-1133">Transmembrane helix</keyword>